<evidence type="ECO:0000256" key="2">
    <source>
        <dbReference type="RuleBase" id="RU362080"/>
    </source>
</evidence>
<dbReference type="SUPFAM" id="SSF143120">
    <property type="entry name" value="YefM-like"/>
    <property type="match status" value="1"/>
</dbReference>
<name>A0ABT1GQG6_9BURK</name>
<accession>A0ABT1GQG6</accession>
<proteinExistence type="inferred from homology"/>
<dbReference type="EMBL" id="JALJZU010000010">
    <property type="protein sequence ID" value="MCP2011234.1"/>
    <property type="molecule type" value="Genomic_DNA"/>
</dbReference>
<evidence type="ECO:0000313" key="3">
    <source>
        <dbReference type="EMBL" id="MCP2011234.1"/>
    </source>
</evidence>
<dbReference type="InterPro" id="IPR036165">
    <property type="entry name" value="YefM-like_sf"/>
</dbReference>
<comment type="function">
    <text evidence="2">Antitoxin component of a type II toxin-antitoxin (TA) system.</text>
</comment>
<keyword evidence="4" id="KW-1185">Reference proteome</keyword>
<protein>
    <recommendedName>
        <fullName evidence="2">Antitoxin</fullName>
    </recommendedName>
</protein>
<comment type="similarity">
    <text evidence="1 2">Belongs to the phD/YefM antitoxin family.</text>
</comment>
<dbReference type="Gene3D" id="1.10.1220.170">
    <property type="match status" value="1"/>
</dbReference>
<dbReference type="InterPro" id="IPR051405">
    <property type="entry name" value="phD/YefM_antitoxin"/>
</dbReference>
<dbReference type="PANTHER" id="PTHR33713">
    <property type="entry name" value="ANTITOXIN YAFN-RELATED"/>
    <property type="match status" value="1"/>
</dbReference>
<evidence type="ECO:0000313" key="4">
    <source>
        <dbReference type="Proteomes" id="UP001162889"/>
    </source>
</evidence>
<dbReference type="InterPro" id="IPR006442">
    <property type="entry name" value="Antitoxin_Phd/YefM"/>
</dbReference>
<reference evidence="3" key="1">
    <citation type="submission" date="2022-03" db="EMBL/GenBank/DDBJ databases">
        <title>Genome Encyclopedia of Bacteria and Archaea VI: Functional Genomics of Type Strains.</title>
        <authorList>
            <person name="Whitman W."/>
        </authorList>
    </citation>
    <scope>NUCLEOTIDE SEQUENCE</scope>
    <source>
        <strain evidence="3">HSC-15S17</strain>
    </source>
</reference>
<organism evidence="3 4">
    <name type="scientific">Duganella violaceipulchra</name>
    <dbReference type="NCBI Taxonomy" id="2849652"/>
    <lineage>
        <taxon>Bacteria</taxon>
        <taxon>Pseudomonadati</taxon>
        <taxon>Pseudomonadota</taxon>
        <taxon>Betaproteobacteria</taxon>
        <taxon>Burkholderiales</taxon>
        <taxon>Oxalobacteraceae</taxon>
        <taxon>Telluria group</taxon>
        <taxon>Duganella</taxon>
    </lineage>
</organism>
<comment type="caution">
    <text evidence="3">The sequence shown here is derived from an EMBL/GenBank/DDBJ whole genome shotgun (WGS) entry which is preliminary data.</text>
</comment>
<evidence type="ECO:0000256" key="1">
    <source>
        <dbReference type="ARBA" id="ARBA00009981"/>
    </source>
</evidence>
<dbReference type="Gene3D" id="3.40.1620.10">
    <property type="entry name" value="YefM-like domain"/>
    <property type="match status" value="1"/>
</dbReference>
<dbReference type="PANTHER" id="PTHR33713:SF10">
    <property type="entry name" value="ANTITOXIN YAFN"/>
    <property type="match status" value="1"/>
</dbReference>
<dbReference type="NCBIfam" id="TIGR01552">
    <property type="entry name" value="phd_fam"/>
    <property type="match status" value="1"/>
</dbReference>
<gene>
    <name evidence="3" type="ORF">L1274_004980</name>
</gene>
<dbReference type="Proteomes" id="UP001162889">
    <property type="component" value="Unassembled WGS sequence"/>
</dbReference>
<sequence length="119" mass="13205">MAAGFQAINGEYRHFTSLRRSLDSAYVKAYVLMIPQGAVMDSISASDARARLYNLIDETATSHVPITITGKRNDAVLVSADDWRAIQETLYLLSMPGMRESIRAARAEPLGDSDKELIW</sequence>
<dbReference type="Pfam" id="PF02604">
    <property type="entry name" value="PhdYeFM_antitox"/>
    <property type="match status" value="1"/>
</dbReference>